<evidence type="ECO:0000313" key="3">
    <source>
        <dbReference type="Proteomes" id="UP001157946"/>
    </source>
</evidence>
<organism evidence="2 3">
    <name type="scientific">Laceyella tengchongensis</name>
    <dbReference type="NCBI Taxonomy" id="574699"/>
    <lineage>
        <taxon>Bacteria</taxon>
        <taxon>Bacillati</taxon>
        <taxon>Bacillota</taxon>
        <taxon>Bacilli</taxon>
        <taxon>Bacillales</taxon>
        <taxon>Thermoactinomycetaceae</taxon>
        <taxon>Laceyella</taxon>
    </lineage>
</organism>
<proteinExistence type="predicted"/>
<gene>
    <name evidence="2" type="ORF">SAMN06265361_10434</name>
</gene>
<sequence>MKRTILLCLGIICLLALGGLYYYNNFKTQSLEGRWVKMEGKKSACPSFLTFKGESQLTMSGFGPESSMFMTGNLAKIGENKYKYVVEIMSEVDSAELRINKLEDNILDINIDKDRCSYVKDQK</sequence>
<name>A0AA45WPS1_9BACL</name>
<dbReference type="Proteomes" id="UP001157946">
    <property type="component" value="Unassembled WGS sequence"/>
</dbReference>
<keyword evidence="1" id="KW-0175">Coiled coil</keyword>
<keyword evidence="3" id="KW-1185">Reference proteome</keyword>
<dbReference type="EMBL" id="FXTU01000004">
    <property type="protein sequence ID" value="SMP22299.1"/>
    <property type="molecule type" value="Genomic_DNA"/>
</dbReference>
<comment type="caution">
    <text evidence="2">The sequence shown here is derived from an EMBL/GenBank/DDBJ whole genome shotgun (WGS) entry which is preliminary data.</text>
</comment>
<evidence type="ECO:0000313" key="2">
    <source>
        <dbReference type="EMBL" id="SMP22299.1"/>
    </source>
</evidence>
<evidence type="ECO:0000256" key="1">
    <source>
        <dbReference type="SAM" id="Coils"/>
    </source>
</evidence>
<dbReference type="AlphaFoldDB" id="A0AA45WPS1"/>
<reference evidence="2" key="1">
    <citation type="submission" date="2017-05" db="EMBL/GenBank/DDBJ databases">
        <authorList>
            <person name="Varghese N."/>
            <person name="Submissions S."/>
        </authorList>
    </citation>
    <scope>NUCLEOTIDE SEQUENCE</scope>
    <source>
        <strain evidence="2">DSM 45262</strain>
    </source>
</reference>
<feature type="coiled-coil region" evidence="1">
    <location>
        <begin position="85"/>
        <end position="112"/>
    </location>
</feature>
<accession>A0AA45WPS1</accession>
<protein>
    <submittedName>
        <fullName evidence="2">Uncharacterized protein</fullName>
    </submittedName>
</protein>